<dbReference type="EC" id="2.7.13.3" evidence="3"/>
<evidence type="ECO:0000256" key="1">
    <source>
        <dbReference type="ARBA" id="ARBA00000085"/>
    </source>
</evidence>
<keyword evidence="5" id="KW-0808">Transferase</keyword>
<dbReference type="PROSITE" id="PS50109">
    <property type="entry name" value="HIS_KIN"/>
    <property type="match status" value="1"/>
</dbReference>
<evidence type="ECO:0000313" key="12">
    <source>
        <dbReference type="EMBL" id="MDR6509546.1"/>
    </source>
</evidence>
<keyword evidence="6 10" id="KW-0812">Transmembrane</keyword>
<feature type="domain" description="Histidine kinase" evidence="11">
    <location>
        <begin position="274"/>
        <end position="476"/>
    </location>
</feature>
<comment type="catalytic activity">
    <reaction evidence="1">
        <text>ATP + protein L-histidine = ADP + protein N-phospho-L-histidine.</text>
        <dbReference type="EC" id="2.7.13.3"/>
    </reaction>
</comment>
<accession>A0ABU1MGU3</accession>
<dbReference type="Proteomes" id="UP001184150">
    <property type="component" value="Unassembled WGS sequence"/>
</dbReference>
<reference evidence="12 13" key="1">
    <citation type="submission" date="2023-07" db="EMBL/GenBank/DDBJ databases">
        <title>Sorghum-associated microbial communities from plants grown in Nebraska, USA.</title>
        <authorList>
            <person name="Schachtman D."/>
        </authorList>
    </citation>
    <scope>NUCLEOTIDE SEQUENCE [LARGE SCALE GENOMIC DNA]</scope>
    <source>
        <strain evidence="12 13">DS1027</strain>
    </source>
</reference>
<dbReference type="InterPro" id="IPR003594">
    <property type="entry name" value="HATPase_dom"/>
</dbReference>
<dbReference type="InterPro" id="IPR036097">
    <property type="entry name" value="HisK_dim/P_sf"/>
</dbReference>
<comment type="subcellular location">
    <subcellularLocation>
        <location evidence="2">Membrane</location>
    </subcellularLocation>
</comment>
<feature type="transmembrane region" description="Helical" evidence="10">
    <location>
        <begin position="194"/>
        <end position="216"/>
    </location>
</feature>
<evidence type="ECO:0000256" key="2">
    <source>
        <dbReference type="ARBA" id="ARBA00004370"/>
    </source>
</evidence>
<protein>
    <recommendedName>
        <fullName evidence="3">histidine kinase</fullName>
        <ecNumber evidence="3">2.7.13.3</ecNumber>
    </recommendedName>
</protein>
<evidence type="ECO:0000256" key="4">
    <source>
        <dbReference type="ARBA" id="ARBA00022553"/>
    </source>
</evidence>
<dbReference type="InterPro" id="IPR005467">
    <property type="entry name" value="His_kinase_dom"/>
</dbReference>
<comment type="caution">
    <text evidence="12">The sequence shown here is derived from an EMBL/GenBank/DDBJ whole genome shotgun (WGS) entry which is preliminary data.</text>
</comment>
<dbReference type="SMART" id="SM00387">
    <property type="entry name" value="HATPase_c"/>
    <property type="match status" value="1"/>
</dbReference>
<evidence type="ECO:0000256" key="9">
    <source>
        <dbReference type="ARBA" id="ARBA00023136"/>
    </source>
</evidence>
<dbReference type="Gene3D" id="3.30.565.10">
    <property type="entry name" value="Histidine kinase-like ATPase, C-terminal domain"/>
    <property type="match status" value="1"/>
</dbReference>
<dbReference type="PANTHER" id="PTHR45436:SF5">
    <property type="entry name" value="SENSOR HISTIDINE KINASE TRCS"/>
    <property type="match status" value="1"/>
</dbReference>
<dbReference type="InterPro" id="IPR050428">
    <property type="entry name" value="TCS_sensor_his_kinase"/>
</dbReference>
<feature type="transmembrane region" description="Helical" evidence="10">
    <location>
        <begin position="38"/>
        <end position="57"/>
    </location>
</feature>
<evidence type="ECO:0000256" key="5">
    <source>
        <dbReference type="ARBA" id="ARBA00022679"/>
    </source>
</evidence>
<sequence length="476" mass="52180">MNRLARLLLRLGFGRHRAEAAAATAGGRQHTGSLSRRMLLIAFAWVTVLLLGGGLALDRTLTGLVTRNFDDQLNYMLTAMVASAEIGPDGEVFFNRTLGDQRFLEPNSGLYWQISGQGHDDFPSRSLWDRTLKLRADHVDTAPHIYDSNQFGDNERLRMIERSVILPGSNTLWQFSVAASRGELDAQITRIRAILVWSFLVLGMGLFIMAGLQTFYGLGPLRRVRRAIAAMREGGASRVNEPLPLEVQPLVEEINLLLAHSEKQAEEARTHAGNLAHALKTPLTVVMNAATAHAPDLSDTVIREAAVMRRQVDHHLARARAVGRRATGLSRATVWESADAVVRAVTRLYADVRFDLDGNREAGVAIERQDLDEILGNLIENAAKYGGGSVFITIDAVPTDPRFCDIWVEDDGMGIPEVERERIFDRGARLDTGKPGTGLGLAIVRDVAELYGGAVTLGESEDLGGLLTTLRLPRAK</sequence>
<evidence type="ECO:0000256" key="6">
    <source>
        <dbReference type="ARBA" id="ARBA00022692"/>
    </source>
</evidence>
<keyword evidence="4" id="KW-0597">Phosphoprotein</keyword>
<evidence type="ECO:0000256" key="7">
    <source>
        <dbReference type="ARBA" id="ARBA00022777"/>
    </source>
</evidence>
<keyword evidence="8 10" id="KW-1133">Transmembrane helix</keyword>
<keyword evidence="13" id="KW-1185">Reference proteome</keyword>
<dbReference type="Gene3D" id="1.10.287.130">
    <property type="match status" value="1"/>
</dbReference>
<evidence type="ECO:0000256" key="10">
    <source>
        <dbReference type="SAM" id="Phobius"/>
    </source>
</evidence>
<evidence type="ECO:0000259" key="11">
    <source>
        <dbReference type="PROSITE" id="PS50109"/>
    </source>
</evidence>
<dbReference type="PRINTS" id="PR00344">
    <property type="entry name" value="BCTRLSENSOR"/>
</dbReference>
<keyword evidence="9 10" id="KW-0472">Membrane</keyword>
<evidence type="ECO:0000256" key="3">
    <source>
        <dbReference type="ARBA" id="ARBA00012438"/>
    </source>
</evidence>
<dbReference type="InterPro" id="IPR036890">
    <property type="entry name" value="HATPase_C_sf"/>
</dbReference>
<name>A0ABU1MGU3_9SPHN</name>
<dbReference type="Pfam" id="PF02518">
    <property type="entry name" value="HATPase_c"/>
    <property type="match status" value="1"/>
</dbReference>
<proteinExistence type="predicted"/>
<keyword evidence="7 12" id="KW-0418">Kinase</keyword>
<dbReference type="GO" id="GO:0016301">
    <property type="term" value="F:kinase activity"/>
    <property type="evidence" value="ECO:0007669"/>
    <property type="project" value="UniProtKB-KW"/>
</dbReference>
<dbReference type="PANTHER" id="PTHR45436">
    <property type="entry name" value="SENSOR HISTIDINE KINASE YKOH"/>
    <property type="match status" value="1"/>
</dbReference>
<dbReference type="SUPFAM" id="SSF47384">
    <property type="entry name" value="Homodimeric domain of signal transducing histidine kinase"/>
    <property type="match status" value="1"/>
</dbReference>
<dbReference type="InterPro" id="IPR004358">
    <property type="entry name" value="Sig_transdc_His_kin-like_C"/>
</dbReference>
<gene>
    <name evidence="12" type="ORF">J2792_000386</name>
</gene>
<dbReference type="EMBL" id="JAVDRD010000001">
    <property type="protein sequence ID" value="MDR6509546.1"/>
    <property type="molecule type" value="Genomic_DNA"/>
</dbReference>
<evidence type="ECO:0000256" key="8">
    <source>
        <dbReference type="ARBA" id="ARBA00022989"/>
    </source>
</evidence>
<dbReference type="SUPFAM" id="SSF55874">
    <property type="entry name" value="ATPase domain of HSP90 chaperone/DNA topoisomerase II/histidine kinase"/>
    <property type="match status" value="1"/>
</dbReference>
<evidence type="ECO:0000313" key="13">
    <source>
        <dbReference type="Proteomes" id="UP001184150"/>
    </source>
</evidence>
<organism evidence="12 13">
    <name type="scientific">Novosphingobium capsulatum</name>
    <dbReference type="NCBI Taxonomy" id="13688"/>
    <lineage>
        <taxon>Bacteria</taxon>
        <taxon>Pseudomonadati</taxon>
        <taxon>Pseudomonadota</taxon>
        <taxon>Alphaproteobacteria</taxon>
        <taxon>Sphingomonadales</taxon>
        <taxon>Sphingomonadaceae</taxon>
        <taxon>Novosphingobium</taxon>
    </lineage>
</organism>